<gene>
    <name evidence="3" type="ORF">Poly30_10930</name>
</gene>
<feature type="transmembrane region" description="Helical" evidence="2">
    <location>
        <begin position="9"/>
        <end position="30"/>
    </location>
</feature>
<evidence type="ECO:0000313" key="4">
    <source>
        <dbReference type="Proteomes" id="UP000320390"/>
    </source>
</evidence>
<keyword evidence="2" id="KW-1133">Transmembrane helix</keyword>
<name>A0A518END2_9BACT</name>
<sequence length="460" mass="49309">MSKVERPHLAWTAAVLGAVAALSGAAWWLWSRPGATPEAPPIATAPESAPPSTDPNAERADELRSVLDAASIHIENARFRAAAHALEAAEERFGWSEEIGATAARLALREASYREALRPIEFRIEALTAPSESTVELYARFSLEGVPVFATELLQASEEGRPLMGGLVPARSHLAVLRTSFAIGASLEIVEPGGIFDSEEVLFGPVPLSPLPITEGGQLDFVDPDARVRTLVVSYRPSPFEPGVHVDGVPPLPPPDATAAQLVDSITAALGRDALDTATVLQARLNSEFTDHPDASFFAERIEARREFLLQNRTTATFTILELSVDPRPSGDRETKLWASGGSAPDFHSSIRTTDDVVLASTGDDRTAPYLIPGSPEPPPPGNVLRVVARGAAPLLLVVKDSAPRFSSRVVGAVDLPVSLADLPRGTGTIVIERNPRVLIQPNSEPNRIRRVVLRWSVAR</sequence>
<proteinExistence type="predicted"/>
<dbReference type="RefSeq" id="WP_145195027.1">
    <property type="nucleotide sequence ID" value="NZ_CP036434.1"/>
</dbReference>
<dbReference type="AlphaFoldDB" id="A0A518END2"/>
<protein>
    <submittedName>
        <fullName evidence="3">Uncharacterized protein</fullName>
    </submittedName>
</protein>
<dbReference type="Proteomes" id="UP000320390">
    <property type="component" value="Chromosome"/>
</dbReference>
<feature type="compositionally biased region" description="Low complexity" evidence="1">
    <location>
        <begin position="38"/>
        <end position="47"/>
    </location>
</feature>
<keyword evidence="2" id="KW-0812">Transmembrane</keyword>
<evidence type="ECO:0000313" key="3">
    <source>
        <dbReference type="EMBL" id="QDV05595.1"/>
    </source>
</evidence>
<keyword evidence="2" id="KW-0472">Membrane</keyword>
<organism evidence="3 4">
    <name type="scientific">Saltatorellus ferox</name>
    <dbReference type="NCBI Taxonomy" id="2528018"/>
    <lineage>
        <taxon>Bacteria</taxon>
        <taxon>Pseudomonadati</taxon>
        <taxon>Planctomycetota</taxon>
        <taxon>Planctomycetia</taxon>
        <taxon>Planctomycetia incertae sedis</taxon>
        <taxon>Saltatorellus</taxon>
    </lineage>
</organism>
<evidence type="ECO:0000256" key="2">
    <source>
        <dbReference type="SAM" id="Phobius"/>
    </source>
</evidence>
<reference evidence="3 4" key="1">
    <citation type="submission" date="2019-02" db="EMBL/GenBank/DDBJ databases">
        <title>Deep-cultivation of Planctomycetes and their phenomic and genomic characterization uncovers novel biology.</title>
        <authorList>
            <person name="Wiegand S."/>
            <person name="Jogler M."/>
            <person name="Boedeker C."/>
            <person name="Pinto D."/>
            <person name="Vollmers J."/>
            <person name="Rivas-Marin E."/>
            <person name="Kohn T."/>
            <person name="Peeters S.H."/>
            <person name="Heuer A."/>
            <person name="Rast P."/>
            <person name="Oberbeckmann S."/>
            <person name="Bunk B."/>
            <person name="Jeske O."/>
            <person name="Meyerdierks A."/>
            <person name="Storesund J.E."/>
            <person name="Kallscheuer N."/>
            <person name="Luecker S."/>
            <person name="Lage O.M."/>
            <person name="Pohl T."/>
            <person name="Merkel B.J."/>
            <person name="Hornburger P."/>
            <person name="Mueller R.-W."/>
            <person name="Bruemmer F."/>
            <person name="Labrenz M."/>
            <person name="Spormann A.M."/>
            <person name="Op den Camp H."/>
            <person name="Overmann J."/>
            <person name="Amann R."/>
            <person name="Jetten M.S.M."/>
            <person name="Mascher T."/>
            <person name="Medema M.H."/>
            <person name="Devos D.P."/>
            <person name="Kaster A.-K."/>
            <person name="Ovreas L."/>
            <person name="Rohde M."/>
            <person name="Galperin M.Y."/>
            <person name="Jogler C."/>
        </authorList>
    </citation>
    <scope>NUCLEOTIDE SEQUENCE [LARGE SCALE GENOMIC DNA]</scope>
    <source>
        <strain evidence="3 4">Poly30</strain>
    </source>
</reference>
<keyword evidence="4" id="KW-1185">Reference proteome</keyword>
<evidence type="ECO:0000256" key="1">
    <source>
        <dbReference type="SAM" id="MobiDB-lite"/>
    </source>
</evidence>
<dbReference type="EMBL" id="CP036434">
    <property type="protein sequence ID" value="QDV05595.1"/>
    <property type="molecule type" value="Genomic_DNA"/>
</dbReference>
<feature type="region of interest" description="Disordered" evidence="1">
    <location>
        <begin position="38"/>
        <end position="57"/>
    </location>
</feature>
<accession>A0A518END2</accession>